<evidence type="ECO:0000313" key="17">
    <source>
        <dbReference type="EMBL" id="KZS99212.1"/>
    </source>
</evidence>
<dbReference type="InterPro" id="IPR039261">
    <property type="entry name" value="FNR_nucleotide-bd"/>
</dbReference>
<feature type="region of interest" description="Disordered" evidence="14">
    <location>
        <begin position="373"/>
        <end position="400"/>
    </location>
</feature>
<dbReference type="EMBL" id="KV419394">
    <property type="protein sequence ID" value="KZS99212.1"/>
    <property type="molecule type" value="Genomic_DNA"/>
</dbReference>
<dbReference type="GO" id="GO:0015677">
    <property type="term" value="P:copper ion import"/>
    <property type="evidence" value="ECO:0007669"/>
    <property type="project" value="TreeGrafter"/>
</dbReference>
<proteinExistence type="inferred from homology"/>
<evidence type="ECO:0000256" key="11">
    <source>
        <dbReference type="ARBA" id="ARBA00023136"/>
    </source>
</evidence>
<feature type="domain" description="FAD-binding FR-type" evidence="16">
    <location>
        <begin position="470"/>
        <end position="596"/>
    </location>
</feature>
<evidence type="ECO:0000256" key="13">
    <source>
        <dbReference type="ARBA" id="ARBA00048483"/>
    </source>
</evidence>
<evidence type="ECO:0000256" key="10">
    <source>
        <dbReference type="ARBA" id="ARBA00023065"/>
    </source>
</evidence>
<evidence type="ECO:0000256" key="2">
    <source>
        <dbReference type="ARBA" id="ARBA00006278"/>
    </source>
</evidence>
<keyword evidence="10" id="KW-0406">Ion transport</keyword>
<evidence type="ECO:0000256" key="8">
    <source>
        <dbReference type="ARBA" id="ARBA00022989"/>
    </source>
</evidence>
<dbReference type="InterPro" id="IPR013130">
    <property type="entry name" value="Fe3_Rdtase_TM_dom"/>
</dbReference>
<evidence type="ECO:0000259" key="16">
    <source>
        <dbReference type="PROSITE" id="PS51384"/>
    </source>
</evidence>
<evidence type="ECO:0000256" key="1">
    <source>
        <dbReference type="ARBA" id="ARBA00004651"/>
    </source>
</evidence>
<feature type="transmembrane region" description="Helical" evidence="15">
    <location>
        <begin position="264"/>
        <end position="283"/>
    </location>
</feature>
<dbReference type="AlphaFoldDB" id="A0A165ALG1"/>
<reference evidence="17 18" key="1">
    <citation type="journal article" date="2016" name="Mol. Biol. Evol.">
        <title>Comparative Genomics of Early-Diverging Mushroom-Forming Fungi Provides Insights into the Origins of Lignocellulose Decay Capabilities.</title>
        <authorList>
            <person name="Nagy L.G."/>
            <person name="Riley R."/>
            <person name="Tritt A."/>
            <person name="Adam C."/>
            <person name="Daum C."/>
            <person name="Floudas D."/>
            <person name="Sun H."/>
            <person name="Yadav J.S."/>
            <person name="Pangilinan J."/>
            <person name="Larsson K.H."/>
            <person name="Matsuura K."/>
            <person name="Barry K."/>
            <person name="Labutti K."/>
            <person name="Kuo R."/>
            <person name="Ohm R.A."/>
            <person name="Bhattacharya S.S."/>
            <person name="Shirouzu T."/>
            <person name="Yoshinaga Y."/>
            <person name="Martin F.M."/>
            <person name="Grigoriev I.V."/>
            <person name="Hibbett D.S."/>
        </authorList>
    </citation>
    <scope>NUCLEOTIDE SEQUENCE [LARGE SCALE GENOMIC DNA]</scope>
    <source>
        <strain evidence="17 18">HHB9708</strain>
    </source>
</reference>
<protein>
    <recommendedName>
        <fullName evidence="3">ferric-chelate reductase (NADPH)</fullName>
        <ecNumber evidence="3">1.16.1.9</ecNumber>
    </recommendedName>
</protein>
<organism evidence="17 18">
    <name type="scientific">Sistotremastrum niveocremeum HHB9708</name>
    <dbReference type="NCBI Taxonomy" id="1314777"/>
    <lineage>
        <taxon>Eukaryota</taxon>
        <taxon>Fungi</taxon>
        <taxon>Dikarya</taxon>
        <taxon>Basidiomycota</taxon>
        <taxon>Agaricomycotina</taxon>
        <taxon>Agaricomycetes</taxon>
        <taxon>Sistotremastrales</taxon>
        <taxon>Sistotremastraceae</taxon>
        <taxon>Sertulicium</taxon>
        <taxon>Sertulicium niveocremeum</taxon>
    </lineage>
</organism>
<keyword evidence="6 15" id="KW-0812">Transmembrane</keyword>
<dbReference type="Gene3D" id="2.40.30.10">
    <property type="entry name" value="Translation factors"/>
    <property type="match status" value="1"/>
</dbReference>
<name>A0A165ALG1_9AGAM</name>
<keyword evidence="7" id="KW-0249">Electron transport</keyword>
<dbReference type="Proteomes" id="UP000076722">
    <property type="component" value="Unassembled WGS sequence"/>
</dbReference>
<evidence type="ECO:0000256" key="5">
    <source>
        <dbReference type="ARBA" id="ARBA00022475"/>
    </source>
</evidence>
<dbReference type="OrthoDB" id="10006946at2759"/>
<dbReference type="SFLD" id="SFLDS00052">
    <property type="entry name" value="Ferric_Reductase_Domain"/>
    <property type="match status" value="2"/>
</dbReference>
<feature type="compositionally biased region" description="Basic residues" evidence="14">
    <location>
        <begin position="791"/>
        <end position="803"/>
    </location>
</feature>
<evidence type="ECO:0000256" key="7">
    <source>
        <dbReference type="ARBA" id="ARBA00022982"/>
    </source>
</evidence>
<evidence type="ECO:0000256" key="4">
    <source>
        <dbReference type="ARBA" id="ARBA00022448"/>
    </source>
</evidence>
<dbReference type="CDD" id="cd06186">
    <property type="entry name" value="NOX_Duox_like_FAD_NADP"/>
    <property type="match status" value="1"/>
</dbReference>
<keyword evidence="12" id="KW-0325">Glycoprotein</keyword>
<sequence length="955" mass="106152">MSTLSPVDNPPNPSTPAYLDDELFVETYLAIHKMSSASYRYVYLLWFVFIFFSLIFALLHWTGSRQGVVGAWWSKWSLRRRTFREKSSLEAAKKDARVHKQPFSFPSNAQLLSIALITIAALLVSFVGPDYIFPGAKLWQFHLTSRALPPMTSSPESRGLTAFGPPGYTISKAWWTAGGRTGITAFALLPLVMLFALKSPPFALLSLSFFLQLGSDKLRRLHRWTGLLVWFITTIHVVTWGVQLGRDRRGGPANKVMWVYVWDYTKFIYGVTSYFCLTLLILTSLNPIRASFYEAFYFLHVILVPLTLVTAGLHFPPISWWCWASLGVWVAERMWRVCRFSWINGIFMKPTKVPESHPAHVEEDGLHVESWEMTPTRPRSGDQPDSPHSTASPPMSPTGLLQKRAMKSRGSRLKFPALKRIETNHQPMSSISSTYSDTFDVGMYSEPSAEPLTNRSPTLVSKTSHFDENLEQVPAGHAYAVMLPGRTIRLHVVPSRSFTWAPGQYVLLRIPSVSQWTTHPFTIASVYDEEGGPGHKRPVLVLLVRAKSGFTRELWNEVSALTRAKLSGHPSEDHAPGRGVVMKAQVEGPFGSSNRVRWGDYSTVVIMTGGSGVSFGLSILEYLCCCMTGRDGKSLGSNPGGLRHRKFSTTRVRFVWLVREFAHIQWCASILRHCVEMSSHTALRVDIYVSNSGLAKKDHTSSRLASFYSDPFEQTLRPPVPVFANGSRRQSLDSVSAESDDDISDSFTDTASLHSSAADSESHPLDLTNFDGDDDSRLPGEATLSYNVKREGKKRRTQSRHFKAGQLPGLSTKPNAPGPSPQGGKFDRHTPPSSPLSETSWLSRGLANPLHDTESARSLLTSETELPVQVLEMDPEEASAMKFVSELAQSGRPRLARILADETEKARGPVAVACCGPTSLNALVRRIVANQVNPGRIAKGDMRGSVSLFSEEFES</sequence>
<evidence type="ECO:0000256" key="12">
    <source>
        <dbReference type="ARBA" id="ARBA00023180"/>
    </source>
</evidence>
<dbReference type="SUPFAM" id="SSF63380">
    <property type="entry name" value="Riboflavin synthase domain-like"/>
    <property type="match status" value="1"/>
</dbReference>
<comment type="subcellular location">
    <subcellularLocation>
        <location evidence="1">Cell membrane</location>
        <topology evidence="1">Multi-pass membrane protein</topology>
    </subcellularLocation>
</comment>
<feature type="transmembrane region" description="Helical" evidence="15">
    <location>
        <begin position="295"/>
        <end position="315"/>
    </location>
</feature>
<keyword evidence="11 15" id="KW-0472">Membrane</keyword>
<dbReference type="PANTHER" id="PTHR32361:SF9">
    <property type="entry name" value="FERRIC REDUCTASE TRANSMEMBRANE COMPONENT 3-RELATED"/>
    <property type="match status" value="1"/>
</dbReference>
<feature type="transmembrane region" description="Helical" evidence="15">
    <location>
        <begin position="109"/>
        <end position="128"/>
    </location>
</feature>
<dbReference type="Pfam" id="PF01794">
    <property type="entry name" value="Ferric_reduct"/>
    <property type="match status" value="1"/>
</dbReference>
<evidence type="ECO:0000313" key="18">
    <source>
        <dbReference type="Proteomes" id="UP000076722"/>
    </source>
</evidence>
<comment type="catalytic activity">
    <reaction evidence="13">
        <text>2 a Fe(II)-siderophore + NADP(+) + H(+) = 2 a Fe(III)-siderophore + NADPH</text>
        <dbReference type="Rhea" id="RHEA:28795"/>
        <dbReference type="Rhea" id="RHEA-COMP:11342"/>
        <dbReference type="Rhea" id="RHEA-COMP:11344"/>
        <dbReference type="ChEBI" id="CHEBI:15378"/>
        <dbReference type="ChEBI" id="CHEBI:29033"/>
        <dbReference type="ChEBI" id="CHEBI:29034"/>
        <dbReference type="ChEBI" id="CHEBI:57783"/>
        <dbReference type="ChEBI" id="CHEBI:58349"/>
        <dbReference type="EC" id="1.16.1.9"/>
    </reaction>
</comment>
<dbReference type="GO" id="GO:0005886">
    <property type="term" value="C:plasma membrane"/>
    <property type="evidence" value="ECO:0007669"/>
    <property type="project" value="UniProtKB-SubCell"/>
</dbReference>
<evidence type="ECO:0000256" key="9">
    <source>
        <dbReference type="ARBA" id="ARBA00023002"/>
    </source>
</evidence>
<keyword evidence="5" id="KW-1003">Cell membrane</keyword>
<dbReference type="InterPro" id="IPR013121">
    <property type="entry name" value="Fe_red_NAD-bd_6"/>
</dbReference>
<comment type="similarity">
    <text evidence="2">Belongs to the ferric reductase (FRE) family.</text>
</comment>
<gene>
    <name evidence="17" type="ORF">SISNIDRAFT_501023</name>
</gene>
<keyword evidence="9" id="KW-0560">Oxidoreductase</keyword>
<feature type="region of interest" description="Disordered" evidence="14">
    <location>
        <begin position="722"/>
        <end position="842"/>
    </location>
</feature>
<dbReference type="GO" id="GO:0006826">
    <property type="term" value="P:iron ion transport"/>
    <property type="evidence" value="ECO:0007669"/>
    <property type="project" value="TreeGrafter"/>
</dbReference>
<keyword evidence="8 15" id="KW-1133">Transmembrane helix</keyword>
<accession>A0A165ALG1</accession>
<feature type="transmembrane region" description="Helical" evidence="15">
    <location>
        <begin position="223"/>
        <end position="244"/>
    </location>
</feature>
<dbReference type="Pfam" id="PF08030">
    <property type="entry name" value="NAD_binding_6"/>
    <property type="match status" value="1"/>
</dbReference>
<evidence type="ECO:0000256" key="6">
    <source>
        <dbReference type="ARBA" id="ARBA00022692"/>
    </source>
</evidence>
<feature type="transmembrane region" description="Helical" evidence="15">
    <location>
        <begin position="41"/>
        <end position="59"/>
    </location>
</feature>
<dbReference type="PANTHER" id="PTHR32361">
    <property type="entry name" value="FERRIC/CUPRIC REDUCTASE TRANSMEMBRANE COMPONENT"/>
    <property type="match status" value="1"/>
</dbReference>
<evidence type="ECO:0000256" key="15">
    <source>
        <dbReference type="SAM" id="Phobius"/>
    </source>
</evidence>
<dbReference type="InterPro" id="IPR017927">
    <property type="entry name" value="FAD-bd_FR_type"/>
</dbReference>
<feature type="compositionally biased region" description="Polar residues" evidence="14">
    <location>
        <begin position="727"/>
        <end position="737"/>
    </location>
</feature>
<dbReference type="InterPro" id="IPR051410">
    <property type="entry name" value="Ferric/Cupric_Reductase"/>
</dbReference>
<dbReference type="Pfam" id="PF08022">
    <property type="entry name" value="FAD_binding_8"/>
    <property type="match status" value="1"/>
</dbReference>
<dbReference type="Gene3D" id="3.40.50.80">
    <property type="entry name" value="Nucleotide-binding domain of ferredoxin-NADP reductase (FNR) module"/>
    <property type="match status" value="2"/>
</dbReference>
<dbReference type="InterPro" id="IPR013112">
    <property type="entry name" value="FAD-bd_8"/>
</dbReference>
<dbReference type="EC" id="1.16.1.9" evidence="3"/>
<dbReference type="STRING" id="1314777.A0A165ALG1"/>
<evidence type="ECO:0000256" key="14">
    <source>
        <dbReference type="SAM" id="MobiDB-lite"/>
    </source>
</evidence>
<dbReference type="PROSITE" id="PS51384">
    <property type="entry name" value="FAD_FR"/>
    <property type="match status" value="1"/>
</dbReference>
<dbReference type="InterPro" id="IPR017938">
    <property type="entry name" value="Riboflavin_synthase-like_b-brl"/>
</dbReference>
<keyword evidence="18" id="KW-1185">Reference proteome</keyword>
<feature type="transmembrane region" description="Helical" evidence="15">
    <location>
        <begin position="183"/>
        <end position="211"/>
    </location>
</feature>
<evidence type="ECO:0000256" key="3">
    <source>
        <dbReference type="ARBA" id="ARBA00012668"/>
    </source>
</evidence>
<dbReference type="GO" id="GO:0006879">
    <property type="term" value="P:intracellular iron ion homeostasis"/>
    <property type="evidence" value="ECO:0007669"/>
    <property type="project" value="TreeGrafter"/>
</dbReference>
<keyword evidence="4" id="KW-0813">Transport</keyword>
<dbReference type="GO" id="GO:0052851">
    <property type="term" value="F:ferric-chelate reductase (NADPH) activity"/>
    <property type="evidence" value="ECO:0007669"/>
    <property type="project" value="UniProtKB-EC"/>
</dbReference>